<evidence type="ECO:0000313" key="5">
    <source>
        <dbReference type="EMBL" id="OBR37271.1"/>
    </source>
</evidence>
<accession>A0A1B7Z3G6</accession>
<dbReference type="PANTHER" id="PTHR43398:SF1">
    <property type="entry name" value="DOLICHOL-PHOSPHATE MANNOSYLTRANSFERASE SUBUNIT 1"/>
    <property type="match status" value="1"/>
</dbReference>
<evidence type="ECO:0000256" key="3">
    <source>
        <dbReference type="ARBA" id="ARBA00022679"/>
    </source>
</evidence>
<dbReference type="PANTHER" id="PTHR43398">
    <property type="entry name" value="DOLICHOL-PHOSPHATE MANNOSYLTRANSFERASE SUBUNIT 1"/>
    <property type="match status" value="1"/>
</dbReference>
<dbReference type="FunFam" id="3.90.550.10:FF:000128">
    <property type="entry name" value="Glycosyl transferase family 2"/>
    <property type="match status" value="1"/>
</dbReference>
<dbReference type="EMBL" id="LZFP01000034">
    <property type="protein sequence ID" value="OBR37271.1"/>
    <property type="molecule type" value="Genomic_DNA"/>
</dbReference>
<comment type="caution">
    <text evidence="5">The sequence shown here is derived from an EMBL/GenBank/DDBJ whole genome shotgun (WGS) entry which is preliminary data.</text>
</comment>
<reference evidence="6" key="1">
    <citation type="submission" date="2016-06" db="EMBL/GenBank/DDBJ databases">
        <authorList>
            <person name="Zhan P."/>
        </authorList>
    </citation>
    <scope>NUCLEOTIDE SEQUENCE [LARGE SCALE GENOMIC DNA]</scope>
    <source>
        <strain evidence="6">T28</strain>
    </source>
</reference>
<dbReference type="AlphaFoldDB" id="A0A1B7Z3G6"/>
<dbReference type="InterPro" id="IPR029044">
    <property type="entry name" value="Nucleotide-diphossugar_trans"/>
</dbReference>
<evidence type="ECO:0000313" key="6">
    <source>
        <dbReference type="Proteomes" id="UP000092164"/>
    </source>
</evidence>
<evidence type="ECO:0000256" key="2">
    <source>
        <dbReference type="ARBA" id="ARBA00022676"/>
    </source>
</evidence>
<dbReference type="Pfam" id="PF00535">
    <property type="entry name" value="Glycos_transf_2"/>
    <property type="match status" value="1"/>
</dbReference>
<dbReference type="SUPFAM" id="SSF53448">
    <property type="entry name" value="Nucleotide-diphospho-sugar transferases"/>
    <property type="match status" value="1"/>
</dbReference>
<dbReference type="OrthoDB" id="9810303at2"/>
<dbReference type="InterPro" id="IPR039528">
    <property type="entry name" value="DPM1-like"/>
</dbReference>
<evidence type="ECO:0000256" key="1">
    <source>
        <dbReference type="ARBA" id="ARBA00006739"/>
    </source>
</evidence>
<name>A0A1B7Z3G6_9FLAO</name>
<dbReference type="GO" id="GO:0016020">
    <property type="term" value="C:membrane"/>
    <property type="evidence" value="ECO:0007669"/>
    <property type="project" value="GOC"/>
</dbReference>
<keyword evidence="2 5" id="KW-0328">Glycosyltransferase</keyword>
<dbReference type="GO" id="GO:0009247">
    <property type="term" value="P:glycolipid biosynthetic process"/>
    <property type="evidence" value="ECO:0007669"/>
    <property type="project" value="TreeGrafter"/>
</dbReference>
<evidence type="ECO:0000259" key="4">
    <source>
        <dbReference type="Pfam" id="PF00535"/>
    </source>
</evidence>
<dbReference type="RefSeq" id="WP_068485261.1">
    <property type="nucleotide sequence ID" value="NZ_CP018760.1"/>
</dbReference>
<gene>
    <name evidence="5" type="ORF">A9200_06355</name>
</gene>
<dbReference type="Proteomes" id="UP000092164">
    <property type="component" value="Unassembled WGS sequence"/>
</dbReference>
<proteinExistence type="inferred from homology"/>
<feature type="domain" description="Glycosyltransferase 2-like" evidence="4">
    <location>
        <begin position="6"/>
        <end position="171"/>
    </location>
</feature>
<comment type="similarity">
    <text evidence="1">Belongs to the glycosyltransferase 2 family.</text>
</comment>
<dbReference type="GO" id="GO:0004582">
    <property type="term" value="F:dolichyl-phosphate beta-D-mannosyltransferase activity"/>
    <property type="evidence" value="ECO:0007669"/>
    <property type="project" value="InterPro"/>
</dbReference>
<dbReference type="KEGG" id="mart:BTR34_06595"/>
<protein>
    <submittedName>
        <fullName evidence="5">Dolichyl-phosphate beta-D-mannosyltransferase</fullName>
    </submittedName>
</protein>
<keyword evidence="3 5" id="KW-0808">Transferase</keyword>
<organism evidence="5 6">
    <name type="scientific">Maribacter hydrothermalis</name>
    <dbReference type="NCBI Taxonomy" id="1836467"/>
    <lineage>
        <taxon>Bacteria</taxon>
        <taxon>Pseudomonadati</taxon>
        <taxon>Bacteroidota</taxon>
        <taxon>Flavobacteriia</taxon>
        <taxon>Flavobacteriales</taxon>
        <taxon>Flavobacteriaceae</taxon>
        <taxon>Maribacter</taxon>
    </lineage>
</organism>
<dbReference type="CDD" id="cd06442">
    <property type="entry name" value="DPM1_like"/>
    <property type="match status" value="1"/>
</dbReference>
<sequence>MASSIVIIPTYNEIENVEAIIRAVFDLQKEFHVLIVDDNSPDKTGDCVQRLQEEFKEKLFLETRTEKSGLGTAYIHGFKWAINRSYDYIFEMDADFSHTPSDLLRLQKACINGADLAVGSRYKNGVNVVNWPLYRVLLSYGASFYVKLITGMRVHDPTAGFVCYKREVLEAIDLDSVRFVGYAFQIEMKFRAYLKDFKIEEVSIIFRDRVLGKSKMSSSIISEAIWGVFVMKMRSLFLRNKF</sequence>
<dbReference type="STRING" id="1836467.BTR34_06595"/>
<dbReference type="InterPro" id="IPR001173">
    <property type="entry name" value="Glyco_trans_2-like"/>
</dbReference>
<keyword evidence="6" id="KW-1185">Reference proteome</keyword>
<dbReference type="Gene3D" id="3.90.550.10">
    <property type="entry name" value="Spore Coat Polysaccharide Biosynthesis Protein SpsA, Chain A"/>
    <property type="match status" value="1"/>
</dbReference>